<dbReference type="EMBL" id="UOEO01000213">
    <property type="protein sequence ID" value="VAW22768.1"/>
    <property type="molecule type" value="Genomic_DNA"/>
</dbReference>
<accession>A0A3B0TXP1</accession>
<protein>
    <submittedName>
        <fullName evidence="5">Transcriptional regulator, LuxR family/sensory box protein</fullName>
    </submittedName>
</protein>
<keyword evidence="2" id="KW-0238">DNA-binding</keyword>
<dbReference type="PANTHER" id="PTHR44688">
    <property type="entry name" value="DNA-BINDING TRANSCRIPTIONAL ACTIVATOR DEVR_DOSR"/>
    <property type="match status" value="1"/>
</dbReference>
<dbReference type="Pfam" id="PF13426">
    <property type="entry name" value="PAS_9"/>
    <property type="match status" value="1"/>
</dbReference>
<dbReference type="Gene3D" id="1.10.10.10">
    <property type="entry name" value="Winged helix-like DNA-binding domain superfamily/Winged helix DNA-binding domain"/>
    <property type="match status" value="1"/>
</dbReference>
<evidence type="ECO:0000256" key="3">
    <source>
        <dbReference type="ARBA" id="ARBA00023163"/>
    </source>
</evidence>
<sequence length="183" mass="21266">MQEKSLNELAFEFAPIGLVVTENRIIRSCNNCFAAMFKYTPDELKDRSFEVLYPSSEEFAKIKNIGVEALRITNQYIDERIMARRDGTLFWCRVRGYTMTRHDPLRNAVWSFADLSDIRPYQGLTTRERQIVMHIGEGRTSKEIARILELSPRTIEVYRAKLLKKFGVRNMAELLSHTSGLPE</sequence>
<evidence type="ECO:0000259" key="4">
    <source>
        <dbReference type="PROSITE" id="PS50043"/>
    </source>
</evidence>
<evidence type="ECO:0000313" key="5">
    <source>
        <dbReference type="EMBL" id="VAW22768.1"/>
    </source>
</evidence>
<keyword evidence="3" id="KW-0804">Transcription</keyword>
<dbReference type="CDD" id="cd06170">
    <property type="entry name" value="LuxR_C_like"/>
    <property type="match status" value="1"/>
</dbReference>
<dbReference type="GO" id="GO:0006355">
    <property type="term" value="P:regulation of DNA-templated transcription"/>
    <property type="evidence" value="ECO:0007669"/>
    <property type="project" value="InterPro"/>
</dbReference>
<dbReference type="SMART" id="SM00421">
    <property type="entry name" value="HTH_LUXR"/>
    <property type="match status" value="1"/>
</dbReference>
<feature type="domain" description="HTH luxR-type" evidence="4">
    <location>
        <begin position="117"/>
        <end position="182"/>
    </location>
</feature>
<dbReference type="SUPFAM" id="SSF55785">
    <property type="entry name" value="PYP-like sensor domain (PAS domain)"/>
    <property type="match status" value="1"/>
</dbReference>
<dbReference type="NCBIfam" id="TIGR00229">
    <property type="entry name" value="sensory_box"/>
    <property type="match status" value="1"/>
</dbReference>
<name>A0A3B0TXP1_9ZZZZ</name>
<proteinExistence type="predicted"/>
<dbReference type="Gene3D" id="3.30.450.20">
    <property type="entry name" value="PAS domain"/>
    <property type="match status" value="1"/>
</dbReference>
<dbReference type="PROSITE" id="PS50043">
    <property type="entry name" value="HTH_LUXR_2"/>
    <property type="match status" value="1"/>
</dbReference>
<organism evidence="5">
    <name type="scientific">hydrothermal vent metagenome</name>
    <dbReference type="NCBI Taxonomy" id="652676"/>
    <lineage>
        <taxon>unclassified sequences</taxon>
        <taxon>metagenomes</taxon>
        <taxon>ecological metagenomes</taxon>
    </lineage>
</organism>
<dbReference type="InterPro" id="IPR036388">
    <property type="entry name" value="WH-like_DNA-bd_sf"/>
</dbReference>
<dbReference type="InterPro" id="IPR035965">
    <property type="entry name" value="PAS-like_dom_sf"/>
</dbReference>
<evidence type="ECO:0000256" key="1">
    <source>
        <dbReference type="ARBA" id="ARBA00023015"/>
    </source>
</evidence>
<dbReference type="InterPro" id="IPR016032">
    <property type="entry name" value="Sig_transdc_resp-reg_C-effctor"/>
</dbReference>
<dbReference type="PRINTS" id="PR00038">
    <property type="entry name" value="HTHLUXR"/>
</dbReference>
<reference evidence="5" key="1">
    <citation type="submission" date="2018-06" db="EMBL/GenBank/DDBJ databases">
        <authorList>
            <person name="Zhirakovskaya E."/>
        </authorList>
    </citation>
    <scope>NUCLEOTIDE SEQUENCE</scope>
</reference>
<dbReference type="Pfam" id="PF00196">
    <property type="entry name" value="GerE"/>
    <property type="match status" value="1"/>
</dbReference>
<gene>
    <name evidence="5" type="ORF">MNBD_ALPHA12-1934</name>
</gene>
<dbReference type="GO" id="GO:0003677">
    <property type="term" value="F:DNA binding"/>
    <property type="evidence" value="ECO:0007669"/>
    <property type="project" value="UniProtKB-KW"/>
</dbReference>
<dbReference type="PANTHER" id="PTHR44688:SF16">
    <property type="entry name" value="DNA-BINDING TRANSCRIPTIONAL ACTIVATOR DEVR_DOSR"/>
    <property type="match status" value="1"/>
</dbReference>
<evidence type="ECO:0000256" key="2">
    <source>
        <dbReference type="ARBA" id="ARBA00023125"/>
    </source>
</evidence>
<keyword evidence="1" id="KW-0805">Transcription regulation</keyword>
<dbReference type="SUPFAM" id="SSF46894">
    <property type="entry name" value="C-terminal effector domain of the bipartite response regulators"/>
    <property type="match status" value="1"/>
</dbReference>
<dbReference type="CDD" id="cd00130">
    <property type="entry name" value="PAS"/>
    <property type="match status" value="1"/>
</dbReference>
<dbReference type="AlphaFoldDB" id="A0A3B0TXP1"/>
<dbReference type="InterPro" id="IPR000014">
    <property type="entry name" value="PAS"/>
</dbReference>
<dbReference type="InterPro" id="IPR000792">
    <property type="entry name" value="Tscrpt_reg_LuxR_C"/>
</dbReference>